<evidence type="ECO:0000259" key="16">
    <source>
        <dbReference type="Pfam" id="PF01847"/>
    </source>
</evidence>
<dbReference type="Gene3D" id="1.10.750.10">
    <property type="entry name" value="von Hippel-Lindau disease tumour suppressor, alpha domain"/>
    <property type="match status" value="1"/>
</dbReference>
<evidence type="ECO:0000313" key="19">
    <source>
        <dbReference type="Proteomes" id="UP000002280"/>
    </source>
</evidence>
<evidence type="ECO:0000256" key="15">
    <source>
        <dbReference type="ARBA" id="ARBA00080646"/>
    </source>
</evidence>
<evidence type="ECO:0000259" key="17">
    <source>
        <dbReference type="Pfam" id="PF17211"/>
    </source>
</evidence>
<protein>
    <recommendedName>
        <fullName evidence="14">von Hippel-Lindau disease tumor suppressor</fullName>
    </recommendedName>
    <alternativeName>
        <fullName evidence="15">pVHL</fullName>
    </alternativeName>
</protein>
<comment type="similarity">
    <text evidence="6">Belongs to the VHL family.</text>
</comment>
<reference evidence="18" key="2">
    <citation type="submission" date="2025-08" db="UniProtKB">
        <authorList>
            <consortium name="Ensembl"/>
        </authorList>
    </citation>
    <scope>IDENTIFICATION</scope>
</reference>
<dbReference type="InterPro" id="IPR024053">
    <property type="entry name" value="VHL_beta_dom"/>
</dbReference>
<keyword evidence="12" id="KW-0539">Nucleus</keyword>
<dbReference type="HOGENOM" id="CLU_2256226_0_0_1"/>
<dbReference type="Pfam" id="PF01847">
    <property type="entry name" value="VHL"/>
    <property type="match status" value="1"/>
</dbReference>
<dbReference type="AlphaFoldDB" id="F6R1Y5"/>
<dbReference type="FunFam" id="2.60.40.780:FF:000001">
    <property type="entry name" value="von Hippel-Lindau disease tumor suppressor"/>
    <property type="match status" value="1"/>
</dbReference>
<dbReference type="InParanoid" id="F6R1Y5"/>
<evidence type="ECO:0000256" key="8">
    <source>
        <dbReference type="ARBA" id="ARBA00022490"/>
    </source>
</evidence>
<dbReference type="GO" id="GO:0001666">
    <property type="term" value="P:response to hypoxia"/>
    <property type="evidence" value="ECO:0007669"/>
    <property type="project" value="UniProtKB-ARBA"/>
</dbReference>
<evidence type="ECO:0000256" key="14">
    <source>
        <dbReference type="ARBA" id="ARBA00072532"/>
    </source>
</evidence>
<evidence type="ECO:0000256" key="12">
    <source>
        <dbReference type="ARBA" id="ARBA00023242"/>
    </source>
</evidence>
<evidence type="ECO:0000256" key="6">
    <source>
        <dbReference type="ARBA" id="ARBA00010057"/>
    </source>
</evidence>
<dbReference type="Proteomes" id="UP000002280">
    <property type="component" value="Chromosome 1"/>
</dbReference>
<dbReference type="GO" id="GO:0010468">
    <property type="term" value="P:regulation of gene expression"/>
    <property type="evidence" value="ECO:0007669"/>
    <property type="project" value="UniProtKB-ARBA"/>
</dbReference>
<dbReference type="GO" id="GO:0005783">
    <property type="term" value="C:endoplasmic reticulum"/>
    <property type="evidence" value="ECO:0007669"/>
    <property type="project" value="UniProtKB-SubCell"/>
</dbReference>
<dbReference type="InterPro" id="IPR024048">
    <property type="entry name" value="VHL_alpha_dom"/>
</dbReference>
<dbReference type="OMA" id="YIDIPVY"/>
<keyword evidence="19" id="KW-1185">Reference proteome</keyword>
<dbReference type="GO" id="GO:0005886">
    <property type="term" value="C:plasma membrane"/>
    <property type="evidence" value="ECO:0007669"/>
    <property type="project" value="UniProtKB-SubCell"/>
</dbReference>
<dbReference type="GO" id="GO:0005634">
    <property type="term" value="C:nucleus"/>
    <property type="evidence" value="ECO:0000318"/>
    <property type="project" value="GO_Central"/>
</dbReference>
<reference evidence="18 19" key="1">
    <citation type="journal article" date="2007" name="Nature">
        <title>Genome of the marsupial Monodelphis domestica reveals innovation in non-coding sequences.</title>
        <authorList>
            <person name="Mikkelsen T.S."/>
            <person name="Wakefield M.J."/>
            <person name="Aken B."/>
            <person name="Amemiya C.T."/>
            <person name="Chang J.L."/>
            <person name="Duke S."/>
            <person name="Garber M."/>
            <person name="Gentles A.J."/>
            <person name="Goodstadt L."/>
            <person name="Heger A."/>
            <person name="Jurka J."/>
            <person name="Kamal M."/>
            <person name="Mauceli E."/>
            <person name="Searle S.M."/>
            <person name="Sharpe T."/>
            <person name="Baker M.L."/>
            <person name="Batzer M.A."/>
            <person name="Benos P.V."/>
            <person name="Belov K."/>
            <person name="Clamp M."/>
            <person name="Cook A."/>
            <person name="Cuff J."/>
            <person name="Das R."/>
            <person name="Davidow L."/>
            <person name="Deakin J.E."/>
            <person name="Fazzari M.J."/>
            <person name="Glass J.L."/>
            <person name="Grabherr M."/>
            <person name="Greally J.M."/>
            <person name="Gu W."/>
            <person name="Hore T.A."/>
            <person name="Huttley G.A."/>
            <person name="Kleber M."/>
            <person name="Jirtle R.L."/>
            <person name="Koina E."/>
            <person name="Lee J.T."/>
            <person name="Mahony S."/>
            <person name="Marra M.A."/>
            <person name="Miller R.D."/>
            <person name="Nicholls R.D."/>
            <person name="Oda M."/>
            <person name="Papenfuss A.T."/>
            <person name="Parra Z.E."/>
            <person name="Pollock D.D."/>
            <person name="Ray D.A."/>
            <person name="Schein J.E."/>
            <person name="Speed T.P."/>
            <person name="Thompson K."/>
            <person name="VandeBerg J.L."/>
            <person name="Wade C.M."/>
            <person name="Walker J.A."/>
            <person name="Waters P.D."/>
            <person name="Webber C."/>
            <person name="Weidman J.R."/>
            <person name="Xie X."/>
            <person name="Zody M.C."/>
            <person name="Baldwin J."/>
            <person name="Abdouelleil A."/>
            <person name="Abdulkadir J."/>
            <person name="Abebe A."/>
            <person name="Abera B."/>
            <person name="Abreu J."/>
            <person name="Acer S.C."/>
            <person name="Aftuck L."/>
            <person name="Alexander A."/>
            <person name="An P."/>
            <person name="Anderson E."/>
            <person name="Anderson S."/>
            <person name="Arachi H."/>
            <person name="Azer M."/>
            <person name="Bachantsang P."/>
            <person name="Barry A."/>
            <person name="Bayul T."/>
            <person name="Berlin A."/>
            <person name="Bessette D."/>
            <person name="Bloom T."/>
            <person name="Bloom T."/>
            <person name="Boguslavskiy L."/>
            <person name="Bonnet C."/>
            <person name="Boukhgalter B."/>
            <person name="Bourzgui I."/>
            <person name="Brown A."/>
            <person name="Cahill P."/>
            <person name="Channer S."/>
            <person name="Cheshatsang Y."/>
            <person name="Chuda L."/>
            <person name="Citroen M."/>
            <person name="Collymore A."/>
            <person name="Cooke P."/>
            <person name="Costello M."/>
            <person name="D'Aco K."/>
            <person name="Daza R."/>
            <person name="De Haan G."/>
            <person name="DeGray S."/>
            <person name="DeMaso C."/>
            <person name="Dhargay N."/>
            <person name="Dooley K."/>
            <person name="Dooley E."/>
            <person name="Doricent M."/>
            <person name="Dorje P."/>
            <person name="Dorjee K."/>
            <person name="Dupes A."/>
            <person name="Elong R."/>
            <person name="Falk J."/>
            <person name="Farina A."/>
            <person name="Faro S."/>
            <person name="Ferguson D."/>
            <person name="Fisher S."/>
            <person name="Foley C.D."/>
            <person name="Franke A."/>
            <person name="Friedrich D."/>
            <person name="Gadbois L."/>
            <person name="Gearin G."/>
            <person name="Gearin C.R."/>
            <person name="Giannoukos G."/>
            <person name="Goode T."/>
            <person name="Graham J."/>
            <person name="Grandbois E."/>
            <person name="Grewal S."/>
            <person name="Gyaltsen K."/>
            <person name="Hafez N."/>
            <person name="Hagos B."/>
            <person name="Hall J."/>
            <person name="Henson C."/>
            <person name="Hollinger A."/>
            <person name="Honan T."/>
            <person name="Huard M.D."/>
            <person name="Hughes L."/>
            <person name="Hurhula B."/>
            <person name="Husby M.E."/>
            <person name="Kamat A."/>
            <person name="Kanga B."/>
            <person name="Kashin S."/>
            <person name="Khazanovich D."/>
            <person name="Kisner P."/>
            <person name="Lance K."/>
            <person name="Lara M."/>
            <person name="Lee W."/>
            <person name="Lennon N."/>
            <person name="Letendre F."/>
            <person name="LeVine R."/>
            <person name="Lipovsky A."/>
            <person name="Liu X."/>
            <person name="Liu J."/>
            <person name="Liu S."/>
            <person name="Lokyitsang T."/>
            <person name="Lokyitsang Y."/>
            <person name="Lubonja R."/>
            <person name="Lui A."/>
            <person name="MacDonald P."/>
            <person name="Magnisalis V."/>
            <person name="Maru K."/>
            <person name="Matthews C."/>
            <person name="McCusker W."/>
            <person name="McDonough S."/>
            <person name="Mehta T."/>
            <person name="Meldrim J."/>
            <person name="Meneus L."/>
            <person name="Mihai O."/>
            <person name="Mihalev A."/>
            <person name="Mihova T."/>
            <person name="Mittelman R."/>
            <person name="Mlenga V."/>
            <person name="Montmayeur A."/>
            <person name="Mulrain L."/>
            <person name="Navidi A."/>
            <person name="Naylor J."/>
            <person name="Negash T."/>
            <person name="Nguyen T."/>
            <person name="Nguyen N."/>
            <person name="Nicol R."/>
            <person name="Norbu C."/>
            <person name="Norbu N."/>
            <person name="Novod N."/>
            <person name="O'Neill B."/>
            <person name="Osman S."/>
            <person name="Markiewicz E."/>
            <person name="Oyono O.L."/>
            <person name="Patti C."/>
            <person name="Phunkhang P."/>
            <person name="Pierre F."/>
            <person name="Priest M."/>
            <person name="Raghuraman S."/>
            <person name="Rege F."/>
            <person name="Reyes R."/>
            <person name="Rise C."/>
            <person name="Rogov P."/>
            <person name="Ross K."/>
            <person name="Ryan E."/>
            <person name="Settipalli S."/>
            <person name="Shea T."/>
            <person name="Sherpa N."/>
            <person name="Shi L."/>
            <person name="Shih D."/>
            <person name="Sparrow T."/>
            <person name="Spaulding J."/>
            <person name="Stalker J."/>
            <person name="Stange-Thomann N."/>
            <person name="Stavropoulos S."/>
            <person name="Stone C."/>
            <person name="Strader C."/>
            <person name="Tesfaye S."/>
            <person name="Thomson T."/>
            <person name="Thoulutsang Y."/>
            <person name="Thoulutsang D."/>
            <person name="Topham K."/>
            <person name="Topping I."/>
            <person name="Tsamla T."/>
            <person name="Vassiliev H."/>
            <person name="Vo A."/>
            <person name="Wangchuk T."/>
            <person name="Wangdi T."/>
            <person name="Weiand M."/>
            <person name="Wilkinson J."/>
            <person name="Wilson A."/>
            <person name="Yadav S."/>
            <person name="Young G."/>
            <person name="Yu Q."/>
            <person name="Zembek L."/>
            <person name="Zhong D."/>
            <person name="Zimmer A."/>
            <person name="Zwirko Z."/>
            <person name="Jaffe D.B."/>
            <person name="Alvarez P."/>
            <person name="Brockman W."/>
            <person name="Butler J."/>
            <person name="Chin C."/>
            <person name="Gnerre S."/>
            <person name="MacCallum I."/>
            <person name="Graves J.A."/>
            <person name="Ponting C.P."/>
            <person name="Breen M."/>
            <person name="Samollow P.B."/>
            <person name="Lander E.S."/>
            <person name="Lindblad-Toh K."/>
        </authorList>
    </citation>
    <scope>NUCLEOTIDE SEQUENCE [LARGE SCALE GENOMIC DNA]</scope>
</reference>
<feature type="domain" description="von Hippel-Lindau disease tumour suppressor beta" evidence="16">
    <location>
        <begin position="5"/>
        <end position="86"/>
    </location>
</feature>
<keyword evidence="8" id="KW-0963">Cytoplasm</keyword>
<evidence type="ECO:0000256" key="7">
    <source>
        <dbReference type="ARBA" id="ARBA00022475"/>
    </source>
</evidence>
<dbReference type="CDD" id="cd05468">
    <property type="entry name" value="pVHL"/>
    <property type="match status" value="1"/>
</dbReference>
<dbReference type="Pfam" id="PF17211">
    <property type="entry name" value="VHL_C"/>
    <property type="match status" value="1"/>
</dbReference>
<dbReference type="Bgee" id="ENSMODG00000011254">
    <property type="expression patterns" value="Expressed in extraembryonic membrane and 12 other cell types or tissues"/>
</dbReference>
<comment type="subcellular location">
    <subcellularLocation>
        <location evidence="2">Cell membrane</location>
        <topology evidence="2">Peripheral membrane protein</topology>
    </subcellularLocation>
    <subcellularLocation>
        <location evidence="4">Cytoplasm</location>
    </subcellularLocation>
    <subcellularLocation>
        <location evidence="3">Endoplasmic reticulum</location>
    </subcellularLocation>
    <subcellularLocation>
        <location evidence="1">Nucleus</location>
    </subcellularLocation>
</comment>
<dbReference type="Gene3D" id="2.60.40.780">
    <property type="entry name" value="von Hippel-Lindau disease tumour suppressor, beta domain"/>
    <property type="match status" value="1"/>
</dbReference>
<evidence type="ECO:0000256" key="1">
    <source>
        <dbReference type="ARBA" id="ARBA00004123"/>
    </source>
</evidence>
<dbReference type="SUPFAM" id="SSF49468">
    <property type="entry name" value="VHL"/>
    <property type="match status" value="1"/>
</dbReference>
<dbReference type="InterPro" id="IPR022772">
    <property type="entry name" value="VHL_tumour_suppress_b/a_dom"/>
</dbReference>
<dbReference type="FunFam" id="1.10.750.10:FF:000001">
    <property type="entry name" value="von Hippel-Lindau disease tumor suppressor"/>
    <property type="match status" value="1"/>
</dbReference>
<keyword evidence="11" id="KW-0472">Membrane</keyword>
<dbReference type="GO" id="GO:0030891">
    <property type="term" value="C:VCB complex"/>
    <property type="evidence" value="ECO:0000318"/>
    <property type="project" value="GO_Central"/>
</dbReference>
<dbReference type="InterPro" id="IPR037140">
    <property type="entry name" value="VHL_beta_dom_sf"/>
</dbReference>
<accession>F6R1Y5</accession>
<dbReference type="STRING" id="13616.ENSMODP00000014082"/>
<dbReference type="InterPro" id="IPR037139">
    <property type="entry name" value="VHL_alpha_dom_sf"/>
</dbReference>
<reference evidence="18" key="3">
    <citation type="submission" date="2025-09" db="UniProtKB">
        <authorList>
            <consortium name="Ensembl"/>
        </authorList>
    </citation>
    <scope>IDENTIFICATION</scope>
</reference>
<dbReference type="Ensembl" id="ENSMODT00000014341.3">
    <property type="protein sequence ID" value="ENSMODP00000014082.3"/>
    <property type="gene ID" value="ENSMODG00000011254.3"/>
</dbReference>
<comment type="function">
    <text evidence="13">Involved in the ubiquitination and subsequent proteasomal degradation via the von Hippel-Lindau ubiquitination complex. Seems to act as a target recruitment subunit in the E3 ubiquitin ligase complex and recruits hydroxylated hypoxia-inducible factor (HIF) under normoxic conditions. Involved in transcriptional repression through interaction with HIF1A, HIF1AN and histone deacetylases. Ubiquitinates, in an oxygen-responsive manner, ADRB2. Acts as a negative regulator of mTORC1 by promoting ubiquitination and degradation of RPTOR.</text>
</comment>
<evidence type="ECO:0000256" key="2">
    <source>
        <dbReference type="ARBA" id="ARBA00004202"/>
    </source>
</evidence>
<keyword evidence="7" id="KW-1003">Cell membrane</keyword>
<evidence type="ECO:0000256" key="13">
    <source>
        <dbReference type="ARBA" id="ARBA00059036"/>
    </source>
</evidence>
<evidence type="ECO:0000256" key="3">
    <source>
        <dbReference type="ARBA" id="ARBA00004240"/>
    </source>
</evidence>
<dbReference type="GeneTree" id="ENSGT00390000014353"/>
<evidence type="ECO:0000256" key="5">
    <source>
        <dbReference type="ARBA" id="ARBA00004906"/>
    </source>
</evidence>
<keyword evidence="9" id="KW-0833">Ubl conjugation pathway</keyword>
<dbReference type="eggNOG" id="KOG4710">
    <property type="taxonomic scope" value="Eukaryota"/>
</dbReference>
<dbReference type="GO" id="GO:0016567">
    <property type="term" value="P:protein ubiquitination"/>
    <property type="evidence" value="ECO:0000318"/>
    <property type="project" value="GO_Central"/>
</dbReference>
<name>F6R1Y5_MONDO</name>
<evidence type="ECO:0000256" key="11">
    <source>
        <dbReference type="ARBA" id="ARBA00023136"/>
    </source>
</evidence>
<dbReference type="FunCoup" id="F6R1Y5">
    <property type="interactions" value="3123"/>
</dbReference>
<dbReference type="InterPro" id="IPR036208">
    <property type="entry name" value="VHL_sf"/>
</dbReference>
<sequence length="157" mass="18570">MPPRLRSVNSREPLSVIFCNRTCRRVLPFWVNFEGHPTPYRMLLPGTGRRMSSYLGHFWLFRDANTGDRLLVNQTELFVPTLNENGQPVFANITLSVYTLKERCLQVVRCLVKPEDYRKLDIVRSLYDDLEDHPDIQKDLRRLSLEYLENQRTENQT</sequence>
<evidence type="ECO:0000313" key="18">
    <source>
        <dbReference type="Ensembl" id="ENSMODP00000014082.3"/>
    </source>
</evidence>
<evidence type="ECO:0000256" key="9">
    <source>
        <dbReference type="ARBA" id="ARBA00022786"/>
    </source>
</evidence>
<organism evidence="18 19">
    <name type="scientific">Monodelphis domestica</name>
    <name type="common">Gray short-tailed opossum</name>
    <dbReference type="NCBI Taxonomy" id="13616"/>
    <lineage>
        <taxon>Eukaryota</taxon>
        <taxon>Metazoa</taxon>
        <taxon>Chordata</taxon>
        <taxon>Craniata</taxon>
        <taxon>Vertebrata</taxon>
        <taxon>Euteleostomi</taxon>
        <taxon>Mammalia</taxon>
        <taxon>Metatheria</taxon>
        <taxon>Didelphimorphia</taxon>
        <taxon>Didelphidae</taxon>
        <taxon>Monodelphis</taxon>
    </lineage>
</organism>
<comment type="pathway">
    <text evidence="5">Protein modification; protein ubiquitination.</text>
</comment>
<evidence type="ECO:0000256" key="4">
    <source>
        <dbReference type="ARBA" id="ARBA00004496"/>
    </source>
</evidence>
<proteinExistence type="inferred from homology"/>
<feature type="domain" description="von Hippel-Lindau disease tumour suppressor alpha" evidence="17">
    <location>
        <begin position="98"/>
        <end position="144"/>
    </location>
</feature>
<evidence type="ECO:0000256" key="10">
    <source>
        <dbReference type="ARBA" id="ARBA00022824"/>
    </source>
</evidence>
<keyword evidence="10" id="KW-0256">Endoplasmic reticulum</keyword>